<dbReference type="RefSeq" id="XP_024586106.1">
    <property type="nucleotide sequence ID" value="XM_024720959.1"/>
</dbReference>
<dbReference type="EMBL" id="CCYD01003090">
    <property type="protein sequence ID" value="CEG49737.1"/>
    <property type="molecule type" value="Genomic_DNA"/>
</dbReference>
<feature type="transmembrane region" description="Helical" evidence="1">
    <location>
        <begin position="6"/>
        <end position="28"/>
    </location>
</feature>
<keyword evidence="3" id="KW-1185">Reference proteome</keyword>
<dbReference type="GeneID" id="36402542"/>
<keyword evidence="1" id="KW-0812">Transmembrane</keyword>
<keyword evidence="1" id="KW-1133">Transmembrane helix</keyword>
<dbReference type="Proteomes" id="UP000054928">
    <property type="component" value="Unassembled WGS sequence"/>
</dbReference>
<evidence type="ECO:0000313" key="2">
    <source>
        <dbReference type="EMBL" id="CEG49737.1"/>
    </source>
</evidence>
<evidence type="ECO:0000313" key="3">
    <source>
        <dbReference type="Proteomes" id="UP000054928"/>
    </source>
</evidence>
<reference evidence="3" key="1">
    <citation type="submission" date="2014-09" db="EMBL/GenBank/DDBJ databases">
        <authorList>
            <person name="Sharma Rahul"/>
            <person name="Thines Marco"/>
        </authorList>
    </citation>
    <scope>NUCLEOTIDE SEQUENCE [LARGE SCALE GENOMIC DNA]</scope>
</reference>
<keyword evidence="1" id="KW-0472">Membrane</keyword>
<name>A0A0P1B5L8_PLAHL</name>
<protein>
    <submittedName>
        <fullName evidence="2">Uncharacterized protein</fullName>
    </submittedName>
</protein>
<organism evidence="2 3">
    <name type="scientific">Plasmopara halstedii</name>
    <name type="common">Downy mildew of sunflower</name>
    <dbReference type="NCBI Taxonomy" id="4781"/>
    <lineage>
        <taxon>Eukaryota</taxon>
        <taxon>Sar</taxon>
        <taxon>Stramenopiles</taxon>
        <taxon>Oomycota</taxon>
        <taxon>Peronosporomycetes</taxon>
        <taxon>Peronosporales</taxon>
        <taxon>Peronosporaceae</taxon>
        <taxon>Plasmopara</taxon>
    </lineage>
</organism>
<feature type="transmembrane region" description="Helical" evidence="1">
    <location>
        <begin position="104"/>
        <end position="125"/>
    </location>
</feature>
<accession>A0A0P1B5L8</accession>
<proteinExistence type="predicted"/>
<evidence type="ECO:0000256" key="1">
    <source>
        <dbReference type="SAM" id="Phobius"/>
    </source>
</evidence>
<sequence>MHFGVLKAFVIVTFVAYTFTSISANDVVSSDIKTRPSRRLGVFSGISKFFGMSGDDAGKAATNVQGKASSKELVTSMRAIYKTDEELKEGLGKLLKFSPRKKRILRHVAAALGLSILGGLALYGANELPIGTEGPP</sequence>
<dbReference type="AlphaFoldDB" id="A0A0P1B5L8"/>